<protein>
    <submittedName>
        <fullName evidence="1">Uncharacterized protein</fullName>
    </submittedName>
</protein>
<evidence type="ECO:0000313" key="2">
    <source>
        <dbReference type="Proteomes" id="UP000807306"/>
    </source>
</evidence>
<comment type="caution">
    <text evidence="1">The sequence shown here is derived from an EMBL/GenBank/DDBJ whole genome shotgun (WGS) entry which is preliminary data.</text>
</comment>
<proteinExistence type="predicted"/>
<organism evidence="1 2">
    <name type="scientific">Crepidotus variabilis</name>
    <dbReference type="NCBI Taxonomy" id="179855"/>
    <lineage>
        <taxon>Eukaryota</taxon>
        <taxon>Fungi</taxon>
        <taxon>Dikarya</taxon>
        <taxon>Basidiomycota</taxon>
        <taxon>Agaricomycotina</taxon>
        <taxon>Agaricomycetes</taxon>
        <taxon>Agaricomycetidae</taxon>
        <taxon>Agaricales</taxon>
        <taxon>Agaricineae</taxon>
        <taxon>Crepidotaceae</taxon>
        <taxon>Crepidotus</taxon>
    </lineage>
</organism>
<keyword evidence="2" id="KW-1185">Reference proteome</keyword>
<gene>
    <name evidence="1" type="ORF">CPB83DRAFT_776716</name>
</gene>
<dbReference type="Proteomes" id="UP000807306">
    <property type="component" value="Unassembled WGS sequence"/>
</dbReference>
<dbReference type="EMBL" id="MU157937">
    <property type="protein sequence ID" value="KAF9522671.1"/>
    <property type="molecule type" value="Genomic_DNA"/>
</dbReference>
<dbReference type="AlphaFoldDB" id="A0A9P6E506"/>
<evidence type="ECO:0000313" key="1">
    <source>
        <dbReference type="EMBL" id="KAF9522671.1"/>
    </source>
</evidence>
<name>A0A9P6E506_9AGAR</name>
<reference evidence="1" key="1">
    <citation type="submission" date="2020-11" db="EMBL/GenBank/DDBJ databases">
        <authorList>
            <consortium name="DOE Joint Genome Institute"/>
            <person name="Ahrendt S."/>
            <person name="Riley R."/>
            <person name="Andreopoulos W."/>
            <person name="Labutti K."/>
            <person name="Pangilinan J."/>
            <person name="Ruiz-Duenas F.J."/>
            <person name="Barrasa J.M."/>
            <person name="Sanchez-Garcia M."/>
            <person name="Camarero S."/>
            <person name="Miyauchi S."/>
            <person name="Serrano A."/>
            <person name="Linde D."/>
            <person name="Babiker R."/>
            <person name="Drula E."/>
            <person name="Ayuso-Fernandez I."/>
            <person name="Pacheco R."/>
            <person name="Padilla G."/>
            <person name="Ferreira P."/>
            <person name="Barriuso J."/>
            <person name="Kellner H."/>
            <person name="Castanera R."/>
            <person name="Alfaro M."/>
            <person name="Ramirez L."/>
            <person name="Pisabarro A.G."/>
            <person name="Kuo A."/>
            <person name="Tritt A."/>
            <person name="Lipzen A."/>
            <person name="He G."/>
            <person name="Yan M."/>
            <person name="Ng V."/>
            <person name="Cullen D."/>
            <person name="Martin F."/>
            <person name="Rosso M.-N."/>
            <person name="Henrissat B."/>
            <person name="Hibbett D."/>
            <person name="Martinez A.T."/>
            <person name="Grigoriev I.V."/>
        </authorList>
    </citation>
    <scope>NUCLEOTIDE SEQUENCE</scope>
    <source>
        <strain evidence="1">CBS 506.95</strain>
    </source>
</reference>
<feature type="non-terminal residue" evidence="1">
    <location>
        <position position="217"/>
    </location>
</feature>
<dbReference type="OrthoDB" id="3048892at2759"/>
<accession>A0A9P6E506</accession>
<sequence>MAPDVPLNVYAAPSPHLAYSPEFFNKLTIAKLAALEFPTLAPEGSVTLTEFLPEVPRSAAATVIRPNEILPNYADLVGVTRHLTSKYQNGMRAVRVTFQYLEIEYCYIYHFSKLNLIRCITNNAGPSQKYRHLLGHLMSPQFSLGEEVLQTFSNASALAPISGFFNTSFRLYDLHSLLSENYLEEDVLNALLELSYFRQFCQQTTTKKINSLILPTS</sequence>